<dbReference type="Gene3D" id="3.40.710.10">
    <property type="entry name" value="DD-peptidase/beta-lactamase superfamily"/>
    <property type="match status" value="1"/>
</dbReference>
<protein>
    <submittedName>
        <fullName evidence="3">CubicO group peptidase (Beta-lactamase class C family)</fullName>
    </submittedName>
</protein>
<evidence type="ECO:0000256" key="1">
    <source>
        <dbReference type="SAM" id="SignalP"/>
    </source>
</evidence>
<dbReference type="InterPro" id="IPR001466">
    <property type="entry name" value="Beta-lactam-related"/>
</dbReference>
<gene>
    <name evidence="3" type="ORF">CLV83_1038</name>
</gene>
<dbReference type="InterPro" id="IPR050789">
    <property type="entry name" value="Diverse_Enzym_Activities"/>
</dbReference>
<keyword evidence="1" id="KW-0732">Signal</keyword>
<name>A0A4R1GWY4_9GAMM</name>
<feature type="domain" description="Beta-lactamase-related" evidence="2">
    <location>
        <begin position="58"/>
        <end position="326"/>
    </location>
</feature>
<dbReference type="EMBL" id="SMFU01000007">
    <property type="protein sequence ID" value="TCK08942.1"/>
    <property type="molecule type" value="Genomic_DNA"/>
</dbReference>
<proteinExistence type="predicted"/>
<accession>A0A4R1GWY4</accession>
<dbReference type="AlphaFoldDB" id="A0A4R1GWY4"/>
<evidence type="ECO:0000313" key="3">
    <source>
        <dbReference type="EMBL" id="TCK08942.1"/>
    </source>
</evidence>
<dbReference type="PANTHER" id="PTHR43283">
    <property type="entry name" value="BETA-LACTAMASE-RELATED"/>
    <property type="match status" value="1"/>
</dbReference>
<evidence type="ECO:0000259" key="2">
    <source>
        <dbReference type="Pfam" id="PF00144"/>
    </source>
</evidence>
<dbReference type="Proteomes" id="UP000294546">
    <property type="component" value="Unassembled WGS sequence"/>
</dbReference>
<feature type="signal peptide" evidence="1">
    <location>
        <begin position="1"/>
        <end position="34"/>
    </location>
</feature>
<keyword evidence="4" id="KW-1185">Reference proteome</keyword>
<organism evidence="3 4">
    <name type="scientific">Marinobacterium mangrovicola</name>
    <dbReference type="NCBI Taxonomy" id="1476959"/>
    <lineage>
        <taxon>Bacteria</taxon>
        <taxon>Pseudomonadati</taxon>
        <taxon>Pseudomonadota</taxon>
        <taxon>Gammaproteobacteria</taxon>
        <taxon>Oceanospirillales</taxon>
        <taxon>Oceanospirillaceae</taxon>
        <taxon>Marinobacterium</taxon>
    </lineage>
</organism>
<dbReference type="Pfam" id="PF00144">
    <property type="entry name" value="Beta-lactamase"/>
    <property type="match status" value="1"/>
</dbReference>
<feature type="chain" id="PRO_5020501815" evidence="1">
    <location>
        <begin position="35"/>
        <end position="351"/>
    </location>
</feature>
<dbReference type="InterPro" id="IPR012338">
    <property type="entry name" value="Beta-lactam/transpept-like"/>
</dbReference>
<dbReference type="PANTHER" id="PTHR43283:SF7">
    <property type="entry name" value="BETA-LACTAMASE-RELATED DOMAIN-CONTAINING PROTEIN"/>
    <property type="match status" value="1"/>
</dbReference>
<comment type="caution">
    <text evidence="3">The sequence shown here is derived from an EMBL/GenBank/DDBJ whole genome shotgun (WGS) entry which is preliminary data.</text>
</comment>
<sequence length="351" mass="38496">MLVDRQIKSSNSKSLSQRVAVILAGALLCAQASAASAALSDEQQLLQQAEQFPAMRTLHIAHKDELILATGLHGGNPDAPANIKSASKLLMSAMVGVAIEQGLIESVHTPVSELLPNELPTKPDPRLQQLNVGHLLSMQAGLERTSGQNYGRWVNSANWVRYALSRPFVDEPGGEMLYSSGNTHMLSAIIMDRSGHSTYRQFNDWFAGSGARVSSWITDPQGIPMGGNQVSMTPASLLEFGEVYRRGGVTETGERILPEEWIAASWQPRTQSIYTDDEHGYAWFLRELGGYQAYYGWGYGGQMLYVVPELELTVVITSDTSNPSGRSGYARSLHRFVSDEIIPRIEAQQES</sequence>
<dbReference type="SUPFAM" id="SSF56601">
    <property type="entry name" value="beta-lactamase/transpeptidase-like"/>
    <property type="match status" value="1"/>
</dbReference>
<evidence type="ECO:0000313" key="4">
    <source>
        <dbReference type="Proteomes" id="UP000294546"/>
    </source>
</evidence>
<reference evidence="3 4" key="1">
    <citation type="submission" date="2019-03" db="EMBL/GenBank/DDBJ databases">
        <title>Genomic Encyclopedia of Archaeal and Bacterial Type Strains, Phase II (KMG-II): from individual species to whole genera.</title>
        <authorList>
            <person name="Goeker M."/>
        </authorList>
    </citation>
    <scope>NUCLEOTIDE SEQUENCE [LARGE SCALE GENOMIC DNA]</scope>
    <source>
        <strain evidence="3 4">DSM 27697</strain>
    </source>
</reference>